<accession>A0A5D2LI76</accession>
<evidence type="ECO:0000313" key="3">
    <source>
        <dbReference type="Proteomes" id="UP000322667"/>
    </source>
</evidence>
<proteinExistence type="predicted"/>
<gene>
    <name evidence="2" type="ORF">ES332_A04G125900v1</name>
    <name evidence="1" type="ORF">ES332_D03G021600v1</name>
</gene>
<protein>
    <submittedName>
        <fullName evidence="1">Uncharacterized protein</fullName>
    </submittedName>
</protein>
<organism evidence="1 3">
    <name type="scientific">Gossypium tomentosum</name>
    <name type="common">Hawaiian cotton</name>
    <name type="synonym">Gossypium sandvicense</name>
    <dbReference type="NCBI Taxonomy" id="34277"/>
    <lineage>
        <taxon>Eukaryota</taxon>
        <taxon>Viridiplantae</taxon>
        <taxon>Streptophyta</taxon>
        <taxon>Embryophyta</taxon>
        <taxon>Tracheophyta</taxon>
        <taxon>Spermatophyta</taxon>
        <taxon>Magnoliopsida</taxon>
        <taxon>eudicotyledons</taxon>
        <taxon>Gunneridae</taxon>
        <taxon>Pentapetalae</taxon>
        <taxon>rosids</taxon>
        <taxon>malvids</taxon>
        <taxon>Malvales</taxon>
        <taxon>Malvaceae</taxon>
        <taxon>Malvoideae</taxon>
        <taxon>Gossypium</taxon>
    </lineage>
</organism>
<sequence length="82" mass="9670">MLRVVGKLCFQMQRENFLSQRMIAGQIVQKMDMQGTLTQYYEQLPVSLENLRLYTGNTEARDLKTSCQCKVVLTKWWFLFGN</sequence>
<dbReference type="Proteomes" id="UP000322667">
    <property type="component" value="Chromosome A04"/>
</dbReference>
<dbReference type="AlphaFoldDB" id="A0A5D2LI76"/>
<evidence type="ECO:0000313" key="2">
    <source>
        <dbReference type="EMBL" id="TYI33339.1"/>
    </source>
</evidence>
<evidence type="ECO:0000313" key="1">
    <source>
        <dbReference type="EMBL" id="TYH78896.1"/>
    </source>
</evidence>
<dbReference type="Proteomes" id="UP000322667">
    <property type="component" value="Chromosome D03"/>
</dbReference>
<dbReference type="EMBL" id="CM017613">
    <property type="protein sequence ID" value="TYI33339.1"/>
    <property type="molecule type" value="Genomic_DNA"/>
</dbReference>
<keyword evidence="3" id="KW-1185">Reference proteome</keyword>
<reference evidence="1 3" key="1">
    <citation type="submission" date="2019-07" db="EMBL/GenBank/DDBJ databases">
        <title>WGS assembly of Gossypium tomentosum.</title>
        <authorList>
            <person name="Chen Z.J."/>
            <person name="Sreedasyam A."/>
            <person name="Ando A."/>
            <person name="Song Q."/>
            <person name="De L."/>
            <person name="Hulse-Kemp A."/>
            <person name="Ding M."/>
            <person name="Ye W."/>
            <person name="Kirkbride R."/>
            <person name="Jenkins J."/>
            <person name="Plott C."/>
            <person name="Lovell J."/>
            <person name="Lin Y.-M."/>
            <person name="Vaughn R."/>
            <person name="Liu B."/>
            <person name="Li W."/>
            <person name="Simpson S."/>
            <person name="Scheffler B."/>
            <person name="Saski C."/>
            <person name="Grover C."/>
            <person name="Hu G."/>
            <person name="Conover J."/>
            <person name="Carlson J."/>
            <person name="Shu S."/>
            <person name="Boston L."/>
            <person name="Williams M."/>
            <person name="Peterson D."/>
            <person name="Mcgee K."/>
            <person name="Jones D."/>
            <person name="Wendel J."/>
            <person name="Stelly D."/>
            <person name="Grimwood J."/>
            <person name="Schmutz J."/>
        </authorList>
    </citation>
    <scope>NUCLEOTIDE SEQUENCE [LARGE SCALE GENOMIC DNA]</scope>
    <source>
        <strain evidence="1">7179.01</strain>
    </source>
</reference>
<dbReference type="EMBL" id="CM017625">
    <property type="protein sequence ID" value="TYH78896.1"/>
    <property type="molecule type" value="Genomic_DNA"/>
</dbReference>
<name>A0A5D2LI76_GOSTO</name>